<dbReference type="EMBL" id="CANL01000001">
    <property type="protein sequence ID" value="CCM61922.1"/>
    <property type="molecule type" value="Genomic_DNA"/>
</dbReference>
<evidence type="ECO:0000256" key="4">
    <source>
        <dbReference type="ARBA" id="ARBA00047942"/>
    </source>
</evidence>
<dbReference type="PANTHER" id="PTHR33841">
    <property type="entry name" value="DNA METHYLTRANSFERASE YEEA-RELATED"/>
    <property type="match status" value="1"/>
</dbReference>
<dbReference type="PANTHER" id="PTHR33841:SF1">
    <property type="entry name" value="DNA METHYLTRANSFERASE A"/>
    <property type="match status" value="1"/>
</dbReference>
<dbReference type="RefSeq" id="WP_012222819.1">
    <property type="nucleotide sequence ID" value="NZ_HG422565.1"/>
</dbReference>
<keyword evidence="6" id="KW-1185">Reference proteome</keyword>
<dbReference type="EC" id="2.1.1.72" evidence="1"/>
<evidence type="ECO:0000313" key="5">
    <source>
        <dbReference type="EMBL" id="CCM61922.1"/>
    </source>
</evidence>
<name>R4YZX7_9ACTN</name>
<dbReference type="STRING" id="1229780.BN381_10153"/>
<protein>
    <recommendedName>
        <fullName evidence="1">site-specific DNA-methyltransferase (adenine-specific)</fullName>
        <ecNumber evidence="1">2.1.1.72</ecNumber>
    </recommendedName>
</protein>
<keyword evidence="3" id="KW-0808">Transferase</keyword>
<keyword evidence="2" id="KW-0489">Methyltransferase</keyword>
<sequence length="1618" mass="180273">MRRRGAVRANPPGEWAGVTFPSITNRGEFFSNHYLDAVIGGDLGDLRKAWDEAEGEGEPSARSTLKGAASRFFKTRATASEATGDRATAAVEHLNDVVLEALGLEPNRNDLELTRNTTDKLTIPTAATAETGTGLWLVALDAGLADSADDLFDDGPPSSDPAAHDRPAAGRLLHEGQRHGDKKHITTAADAVSELFAVDEPPRFVLVLGGRIVLLAERAKWAEGRYLAVDLDAALERNDAKAKGELETIAALFSADALLPGGTDGDGAQSALDELVDKSHKHAVGVSKALREGIRDSIEILANEVIEQRRAKKQGVFKTETGIDANELTSQCLRYLYRLLVLLYAESRPELGIVPANDEAYTEGYSLDRLRELCQVDLDTEASRNGTHLNESLTGLFELVNKGYHAETAEQQLFASERSLDEANAQPTNEFYLQFPGLDALLFDTRSTRYLDEVKLRNEALQQVLAKLMLATGKKKGDSAGYISYAQLGINQLGAVYEGLMAYTGFFATGDLFEVAKGGDPSGGTWMLPVEDADEYPDDVFVMAENPTTGRNERVRHDKGSFVFRLSGRDRQRSASYYTPEVLTRCVVHHALAELLGLDDYAPEGGSANIKEATELLDLTICEPALGSGAFLNEAINQLSAEYLKRRQAELGETLDPDRYLRELQKVKAHFALHQSYGVDLNATAVELAEVSLWLNAMHPGLKAPWLGLQLRRGNSLIGARRATWKVGQLQHRPWAETRKGHVQPPTDRPLTDRLATEGDTAEVHHFLLPGHGWGAVADRKEAKELRPDQAKALKAWRNTILKAPNQTHHKRLASLAGGVETLWEQAAERLRLIQEGLRRPIDVYGATIADRPARITRAQAVQALEDPDSALGRLRTLMDAWIGLWFWPLDNEAKPPTWDQWLRVAEDLVRPDERHGQTGQLDIFDDLPQLLAAEADRLEGQIPVAEFRDRNPWLAVACDAARQEGAWHWDLEFAPAFAKGGFDLQVGNPPWVRLDWEEDVVLAEHDPWWGVKGKVPAKVLRERRDESLSDPAAKKSYLEEVASASGVVEVLGSPIDRPVLTGVRTNLYMVFMDSSWRHAGPRGAVGLVHPESHFVDPNAAALRRAAYARLRRHWHFKNELFLFEDIHHLIFFGVHVYGRQSAPSFVQASFLVHPETVDASLNHSGGGHAPGLQLPAGGWDLRPHWSRLVPVDLKVLADWALLFDGPGTPADEARLLRPITTDDLEALSVLARQPHRLADHAYSWTQGWNETNAKTDGIIRWQTGIPDTWDDVVLQGPHFTVATPFNKQPNENCRNNSDYSEWDLETLPESQIPRTNYQRASDPDIYQAEQAHWGGQPASLRFRHVHREMTQPGLERSVQGAIIPPGPLHIHACLSYGFDDHHDLARWAGLMASLPFDYLFKASGAAHVAEHQLARMPFPKASNFDAPMLLRVLRLNCLTADYAPLWEELYDPTWQKERWTDPALTRSALGDVGPKWTMDTPLRRDQDRWQALVEIDALAALMLRLTADQLCAMYRTQFAVLRKYEYKMVFDAEGRKICRYHQSAGFRQTQLQDQAKAGDLPKEWSNIWKVYEQYDADAASVDWLGHFSPPFTPANREAAILVAMSAFQRTIRKHAQS</sequence>
<accession>R4YZX7</accession>
<evidence type="ECO:0000256" key="3">
    <source>
        <dbReference type="ARBA" id="ARBA00022679"/>
    </source>
</evidence>
<organism evidence="5 6">
    <name type="scientific">Candidatus Neomicrothrix parvicella RN1</name>
    <dbReference type="NCBI Taxonomy" id="1229780"/>
    <lineage>
        <taxon>Bacteria</taxon>
        <taxon>Bacillati</taxon>
        <taxon>Actinomycetota</taxon>
        <taxon>Acidimicrobiia</taxon>
        <taxon>Acidimicrobiales</taxon>
        <taxon>Microthrixaceae</taxon>
        <taxon>Candidatus Neomicrothrix</taxon>
    </lineage>
</organism>
<dbReference type="eggNOG" id="COG1002">
    <property type="taxonomic scope" value="Bacteria"/>
</dbReference>
<evidence type="ECO:0000313" key="6">
    <source>
        <dbReference type="Proteomes" id="UP000018291"/>
    </source>
</evidence>
<comment type="catalytic activity">
    <reaction evidence="4">
        <text>a 2'-deoxyadenosine in DNA + S-adenosyl-L-methionine = an N(6)-methyl-2'-deoxyadenosine in DNA + S-adenosyl-L-homocysteine + H(+)</text>
        <dbReference type="Rhea" id="RHEA:15197"/>
        <dbReference type="Rhea" id="RHEA-COMP:12418"/>
        <dbReference type="Rhea" id="RHEA-COMP:12419"/>
        <dbReference type="ChEBI" id="CHEBI:15378"/>
        <dbReference type="ChEBI" id="CHEBI:57856"/>
        <dbReference type="ChEBI" id="CHEBI:59789"/>
        <dbReference type="ChEBI" id="CHEBI:90615"/>
        <dbReference type="ChEBI" id="CHEBI:90616"/>
        <dbReference type="EC" id="2.1.1.72"/>
    </reaction>
</comment>
<dbReference type="Proteomes" id="UP000018291">
    <property type="component" value="Unassembled WGS sequence"/>
</dbReference>
<evidence type="ECO:0000256" key="1">
    <source>
        <dbReference type="ARBA" id="ARBA00011900"/>
    </source>
</evidence>
<dbReference type="HOGENOM" id="CLU_003916_0_0_11"/>
<dbReference type="GO" id="GO:0032259">
    <property type="term" value="P:methylation"/>
    <property type="evidence" value="ECO:0007669"/>
    <property type="project" value="UniProtKB-KW"/>
</dbReference>
<proteinExistence type="predicted"/>
<dbReference type="GO" id="GO:0009007">
    <property type="term" value="F:site-specific DNA-methyltransferase (adenine-specific) activity"/>
    <property type="evidence" value="ECO:0007669"/>
    <property type="project" value="UniProtKB-EC"/>
</dbReference>
<reference evidence="5 6" key="1">
    <citation type="journal article" date="2013" name="ISME J.">
        <title>Metabolic model for the filamentous 'Candidatus Microthrix parvicella' based on genomic and metagenomic analyses.</title>
        <authorList>
            <person name="Jon McIlroy S."/>
            <person name="Kristiansen R."/>
            <person name="Albertsen M."/>
            <person name="Michael Karst S."/>
            <person name="Rossetti S."/>
            <person name="Lund Nielsen J."/>
            <person name="Tandoi V."/>
            <person name="James Seviour R."/>
            <person name="Nielsen P.H."/>
        </authorList>
    </citation>
    <scope>NUCLEOTIDE SEQUENCE [LARGE SCALE GENOMIC DNA]</scope>
    <source>
        <strain evidence="5 6">RN1</strain>
    </source>
</reference>
<dbReference type="InterPro" id="IPR050953">
    <property type="entry name" value="N4_N6_ade-DNA_methylase"/>
</dbReference>
<dbReference type="Gene3D" id="3.40.50.150">
    <property type="entry name" value="Vaccinia Virus protein VP39"/>
    <property type="match status" value="2"/>
</dbReference>
<evidence type="ECO:0000256" key="2">
    <source>
        <dbReference type="ARBA" id="ARBA00022603"/>
    </source>
</evidence>
<dbReference type="InterPro" id="IPR029063">
    <property type="entry name" value="SAM-dependent_MTases_sf"/>
</dbReference>
<dbReference type="SUPFAM" id="SSF53335">
    <property type="entry name" value="S-adenosyl-L-methionine-dependent methyltransferases"/>
    <property type="match status" value="1"/>
</dbReference>
<comment type="caution">
    <text evidence="5">The sequence shown here is derived from an EMBL/GenBank/DDBJ whole genome shotgun (WGS) entry which is preliminary data.</text>
</comment>
<gene>
    <name evidence="5" type="ORF">BN381_10153</name>
</gene>